<dbReference type="InterPro" id="IPR011009">
    <property type="entry name" value="Kinase-like_dom_sf"/>
</dbReference>
<protein>
    <submittedName>
        <fullName evidence="2">Predicted protein</fullName>
    </submittedName>
</protein>
<dbReference type="PROSITE" id="PS50011">
    <property type="entry name" value="PROTEIN_KINASE_DOM"/>
    <property type="match status" value="1"/>
</dbReference>
<dbReference type="GO" id="GO:0004672">
    <property type="term" value="F:protein kinase activity"/>
    <property type="evidence" value="ECO:0007669"/>
    <property type="project" value="InterPro"/>
</dbReference>
<reference evidence="2 3" key="1">
    <citation type="journal article" date="2010" name="Cell">
        <title>The genome of Naegleria gruberi illuminates early eukaryotic versatility.</title>
        <authorList>
            <person name="Fritz-Laylin L.K."/>
            <person name="Prochnik S.E."/>
            <person name="Ginger M.L."/>
            <person name="Dacks J.B."/>
            <person name="Carpenter M.L."/>
            <person name="Field M.C."/>
            <person name="Kuo A."/>
            <person name="Paredez A."/>
            <person name="Chapman J."/>
            <person name="Pham J."/>
            <person name="Shu S."/>
            <person name="Neupane R."/>
            <person name="Cipriano M."/>
            <person name="Mancuso J."/>
            <person name="Tu H."/>
            <person name="Salamov A."/>
            <person name="Lindquist E."/>
            <person name="Shapiro H."/>
            <person name="Lucas S."/>
            <person name="Grigoriev I.V."/>
            <person name="Cande W.Z."/>
            <person name="Fulton C."/>
            <person name="Rokhsar D.S."/>
            <person name="Dawson S.C."/>
        </authorList>
    </citation>
    <scope>NUCLEOTIDE SEQUENCE [LARGE SCALE GENOMIC DNA]</scope>
    <source>
        <strain evidence="2 3">NEG-M</strain>
    </source>
</reference>
<accession>D2VT09</accession>
<dbReference type="PANTHER" id="PTHR44305:SF24">
    <property type="entry name" value="TYROSINE-PROTEIN KINASE C03B1.5-RELATED"/>
    <property type="match status" value="1"/>
</dbReference>
<name>D2VT09_NAEGR</name>
<dbReference type="RefSeq" id="XP_002672745.1">
    <property type="nucleotide sequence ID" value="XM_002672699.1"/>
</dbReference>
<dbReference type="InterPro" id="IPR000719">
    <property type="entry name" value="Prot_kinase_dom"/>
</dbReference>
<organism evidence="3">
    <name type="scientific">Naegleria gruberi</name>
    <name type="common">Amoeba</name>
    <dbReference type="NCBI Taxonomy" id="5762"/>
    <lineage>
        <taxon>Eukaryota</taxon>
        <taxon>Discoba</taxon>
        <taxon>Heterolobosea</taxon>
        <taxon>Tetramitia</taxon>
        <taxon>Eutetramitia</taxon>
        <taxon>Vahlkampfiidae</taxon>
        <taxon>Naegleria</taxon>
    </lineage>
</organism>
<evidence type="ECO:0000259" key="1">
    <source>
        <dbReference type="PROSITE" id="PS50011"/>
    </source>
</evidence>
<proteinExistence type="predicted"/>
<dbReference type="EMBL" id="GG738895">
    <property type="protein sequence ID" value="EFC40001.1"/>
    <property type="molecule type" value="Genomic_DNA"/>
</dbReference>
<dbReference type="InterPro" id="IPR053083">
    <property type="entry name" value="TF_kinase-domain_protein"/>
</dbReference>
<keyword evidence="3" id="KW-1185">Reference proteome</keyword>
<dbReference type="Pfam" id="PF00069">
    <property type="entry name" value="Pkinase"/>
    <property type="match status" value="1"/>
</dbReference>
<evidence type="ECO:0000313" key="2">
    <source>
        <dbReference type="EMBL" id="EFC40001.1"/>
    </source>
</evidence>
<dbReference type="OMA" id="NRCMKEG"/>
<dbReference type="SUPFAM" id="SSF56112">
    <property type="entry name" value="Protein kinase-like (PK-like)"/>
    <property type="match status" value="1"/>
</dbReference>
<dbReference type="VEuPathDB" id="AmoebaDB:NAEGRDRAFT_72132"/>
<dbReference type="Gene3D" id="1.10.510.10">
    <property type="entry name" value="Transferase(Phosphotransferase) domain 1"/>
    <property type="match status" value="1"/>
</dbReference>
<feature type="domain" description="Protein kinase" evidence="1">
    <location>
        <begin position="477"/>
        <end position="738"/>
    </location>
</feature>
<dbReference type="SMART" id="SM00220">
    <property type="entry name" value="S_TKc"/>
    <property type="match status" value="1"/>
</dbReference>
<gene>
    <name evidence="2" type="ORF">NAEGRDRAFT_72132</name>
</gene>
<dbReference type="Proteomes" id="UP000006671">
    <property type="component" value="Unassembled WGS sequence"/>
</dbReference>
<dbReference type="OrthoDB" id="74764at2759"/>
<evidence type="ECO:0000313" key="3">
    <source>
        <dbReference type="Proteomes" id="UP000006671"/>
    </source>
</evidence>
<dbReference type="PANTHER" id="PTHR44305">
    <property type="entry name" value="SI:DKEY-192D15.2-RELATED"/>
    <property type="match status" value="1"/>
</dbReference>
<dbReference type="InParanoid" id="D2VT09"/>
<dbReference type="KEGG" id="ngr:NAEGRDRAFT_72132"/>
<dbReference type="CDD" id="cd00180">
    <property type="entry name" value="PKc"/>
    <property type="match status" value="1"/>
</dbReference>
<dbReference type="eggNOG" id="KOG1033">
    <property type="taxonomic scope" value="Eukaryota"/>
</dbReference>
<sequence length="738" mass="83653">MVTNKDPKERLLEVCKDIISYYNSYQDKTQDFCQKITAIFESFVADKRFNSIFLEKDVAAVYSDCLINPKYGIKLTGHGGIWKLVNFQHIVTKETTKQFVDIGLLDMFNQLNATTVDCTNTSYTTSIMNIYHVIGTQKEYARLVVRPVIALILKLENSSYEARNYMNYLFNIVGCDRERIFEEYGKDLEEVNKKFEKNKNQTIKQLLFDLFGTKNAEFVSLLIDYAGTKKKYSFPIDNEIETTVEDVTQFILEKCVMEDVDVIESHELQIYDMDIEDYVDFDFIDSDIFGKDGNAAKFKLNVTIDYDKKRKKEEKRESELRELSEKSISSINLSEKSLADSVPSSHKFDSSIASSGIEMSSMEMSAMKDSGNEISGIPMSGIQMSGIEMSGIQMSGVEMSGIEMSGFSSSHSISGHNGPLEMPSFISAAENAPKVELTENSLLGGSFEIPDSFKEPVVTSQKDKKTKKIVNETYQILDKIESNESMIDRKVYIAKDLANKSGPNIVIKYLPIKSTTEFNRCMKEGVNMIRMGRTIQQKKIPLANIFDVFEEEDKEKNKASIRFLCFAMPYYGSGNLQTYLESKNQPSLDWNFIYSLFKQIVNGLVYLHEQNIAHKNLKLSNVFFVDEDKIVLTDYGLNSDISSQVPEHNSLSNVENIPIEKFQKADIYQAGLIFASLCLLLNGNTVSNLTTILKEGESSLRNSLGKIPEKAKDMAVKLLTQDPNERPSIQQVVNLLDI</sequence>
<dbReference type="STRING" id="5762.D2VT09"/>
<dbReference type="GeneID" id="8850986"/>
<dbReference type="GO" id="GO:0005524">
    <property type="term" value="F:ATP binding"/>
    <property type="evidence" value="ECO:0007669"/>
    <property type="project" value="InterPro"/>
</dbReference>
<dbReference type="AlphaFoldDB" id="D2VT09"/>